<dbReference type="Proteomes" id="UP000770717">
    <property type="component" value="Unassembled WGS sequence"/>
</dbReference>
<evidence type="ECO:0000313" key="1">
    <source>
        <dbReference type="EMBL" id="KAG9464279.1"/>
    </source>
</evidence>
<protein>
    <submittedName>
        <fullName evidence="1">Uncharacterized protein</fullName>
    </submittedName>
</protein>
<keyword evidence="2" id="KW-1185">Reference proteome</keyword>
<dbReference type="EMBL" id="WNTK01004747">
    <property type="protein sequence ID" value="KAG9464279.1"/>
    <property type="molecule type" value="Genomic_DNA"/>
</dbReference>
<reference evidence="1" key="1">
    <citation type="thesis" date="2020" institute="ProQuest LLC" country="789 East Eisenhower Parkway, Ann Arbor, MI, USA">
        <title>Comparative Genomics and Chromosome Evolution.</title>
        <authorList>
            <person name="Mudd A.B."/>
        </authorList>
    </citation>
    <scope>NUCLEOTIDE SEQUENCE</scope>
    <source>
        <strain evidence="1">HN-11 Male</strain>
        <tissue evidence="1">Kidney and liver</tissue>
    </source>
</reference>
<evidence type="ECO:0000313" key="2">
    <source>
        <dbReference type="Proteomes" id="UP000770717"/>
    </source>
</evidence>
<comment type="caution">
    <text evidence="1">The sequence shown here is derived from an EMBL/GenBank/DDBJ whole genome shotgun (WGS) entry which is preliminary data.</text>
</comment>
<name>A0A8J6B6Z5_ELECQ</name>
<gene>
    <name evidence="1" type="ORF">GDO78_020203</name>
</gene>
<sequence>MLDFGFYNIWGLVRDLMQIAFLHPLLSAGKDKEATETGPLGPRPVTFSG</sequence>
<proteinExistence type="predicted"/>
<organism evidence="1 2">
    <name type="scientific">Eleutherodactylus coqui</name>
    <name type="common">Puerto Rican coqui</name>
    <dbReference type="NCBI Taxonomy" id="57060"/>
    <lineage>
        <taxon>Eukaryota</taxon>
        <taxon>Metazoa</taxon>
        <taxon>Chordata</taxon>
        <taxon>Craniata</taxon>
        <taxon>Vertebrata</taxon>
        <taxon>Euteleostomi</taxon>
        <taxon>Amphibia</taxon>
        <taxon>Batrachia</taxon>
        <taxon>Anura</taxon>
        <taxon>Neobatrachia</taxon>
        <taxon>Hyloidea</taxon>
        <taxon>Eleutherodactylidae</taxon>
        <taxon>Eleutherodactylinae</taxon>
        <taxon>Eleutherodactylus</taxon>
        <taxon>Eleutherodactylus</taxon>
    </lineage>
</organism>
<dbReference type="AlphaFoldDB" id="A0A8J6B6Z5"/>
<accession>A0A8J6B6Z5</accession>